<keyword evidence="1" id="KW-0479">Metal-binding</keyword>
<feature type="compositionally biased region" description="Polar residues" evidence="4">
    <location>
        <begin position="710"/>
        <end position="725"/>
    </location>
</feature>
<evidence type="ECO:0000259" key="5">
    <source>
        <dbReference type="PROSITE" id="PS00028"/>
    </source>
</evidence>
<reference evidence="7" key="1">
    <citation type="journal article" date="2014" name="PLoS ONE">
        <title>The genome and linkage map of the northern pike (Esox lucius): conserved synteny revealed between the salmonid sister group and the Neoteleostei.</title>
        <authorList>
            <person name="Rondeau E.B."/>
            <person name="Minkley D.R."/>
            <person name="Leong J.S."/>
            <person name="Messmer A.M."/>
            <person name="Jantzen J.R."/>
            <person name="von Schalburg K.R."/>
            <person name="Lemon C."/>
            <person name="Bird N.H."/>
            <person name="Koop B.F."/>
        </authorList>
    </citation>
    <scope>NUCLEOTIDE SEQUENCE</scope>
</reference>
<keyword evidence="7" id="KW-1185">Reference proteome</keyword>
<feature type="region of interest" description="Disordered" evidence="4">
    <location>
        <begin position="256"/>
        <end position="286"/>
    </location>
</feature>
<feature type="compositionally biased region" description="Polar residues" evidence="4">
    <location>
        <begin position="342"/>
        <end position="357"/>
    </location>
</feature>
<feature type="compositionally biased region" description="Low complexity" evidence="4">
    <location>
        <begin position="391"/>
        <end position="404"/>
    </location>
</feature>
<feature type="region of interest" description="Disordered" evidence="4">
    <location>
        <begin position="959"/>
        <end position="993"/>
    </location>
</feature>
<reference evidence="6" key="4">
    <citation type="submission" date="2025-09" db="UniProtKB">
        <authorList>
            <consortium name="Ensembl"/>
        </authorList>
    </citation>
    <scope>IDENTIFICATION</scope>
</reference>
<dbReference type="Proteomes" id="UP000265140">
    <property type="component" value="Chromosome 20"/>
</dbReference>
<dbReference type="Ensembl" id="ENSELUT00000022114.3">
    <property type="protein sequence ID" value="ENSELUP00000013558.2"/>
    <property type="gene ID" value="ENSELUG00000013647.3"/>
</dbReference>
<feature type="region of interest" description="Disordered" evidence="4">
    <location>
        <begin position="561"/>
        <end position="636"/>
    </location>
</feature>
<dbReference type="InterPro" id="IPR013087">
    <property type="entry name" value="Znf_C2H2_type"/>
</dbReference>
<evidence type="ECO:0000256" key="2">
    <source>
        <dbReference type="ARBA" id="ARBA00022771"/>
    </source>
</evidence>
<feature type="compositionally biased region" description="Polar residues" evidence="4">
    <location>
        <begin position="961"/>
        <end position="988"/>
    </location>
</feature>
<dbReference type="OrthoDB" id="4822at2759"/>
<feature type="compositionally biased region" description="Basic and acidic residues" evidence="4">
    <location>
        <begin position="1104"/>
        <end position="1113"/>
    </location>
</feature>
<feature type="compositionally biased region" description="Low complexity" evidence="4">
    <location>
        <begin position="755"/>
        <end position="767"/>
    </location>
</feature>
<evidence type="ECO:0000256" key="3">
    <source>
        <dbReference type="ARBA" id="ARBA00022833"/>
    </source>
</evidence>
<keyword evidence="2" id="KW-0863">Zinc-finger</keyword>
<accession>A0A3P8YA66</accession>
<evidence type="ECO:0000313" key="7">
    <source>
        <dbReference type="Proteomes" id="UP000265140"/>
    </source>
</evidence>
<feature type="region of interest" description="Disordered" evidence="4">
    <location>
        <begin position="651"/>
        <end position="818"/>
    </location>
</feature>
<name>A0A3P8YA66_ESOLU</name>
<dbReference type="PROSITE" id="PS00028">
    <property type="entry name" value="ZINC_FINGER_C2H2_1"/>
    <property type="match status" value="1"/>
</dbReference>
<feature type="compositionally biased region" description="Basic residues" evidence="4">
    <location>
        <begin position="585"/>
        <end position="595"/>
    </location>
</feature>
<dbReference type="GO" id="GO:0005634">
    <property type="term" value="C:nucleus"/>
    <property type="evidence" value="ECO:0007669"/>
    <property type="project" value="TreeGrafter"/>
</dbReference>
<gene>
    <name evidence="6" type="primary">ZNF804A</name>
</gene>
<reference evidence="6" key="3">
    <citation type="submission" date="2025-08" db="UniProtKB">
        <authorList>
            <consortium name="Ensembl"/>
        </authorList>
    </citation>
    <scope>IDENTIFICATION</scope>
</reference>
<dbReference type="PANTHER" id="PTHR17614:SF13">
    <property type="entry name" value="ZINC FINGER PROTEIN 804A"/>
    <property type="match status" value="1"/>
</dbReference>
<feature type="compositionally biased region" description="Polar residues" evidence="4">
    <location>
        <begin position="163"/>
        <end position="175"/>
    </location>
</feature>
<feature type="compositionally biased region" description="Basic residues" evidence="4">
    <location>
        <begin position="603"/>
        <end position="622"/>
    </location>
</feature>
<dbReference type="Bgee" id="ENSELUG00000013647">
    <property type="expression patterns" value="Expressed in brain and 7 other cell types or tissues"/>
</dbReference>
<dbReference type="InParanoid" id="A0A3P8YA66"/>
<organism evidence="6 7">
    <name type="scientific">Esox lucius</name>
    <name type="common">Northern pike</name>
    <dbReference type="NCBI Taxonomy" id="8010"/>
    <lineage>
        <taxon>Eukaryota</taxon>
        <taxon>Metazoa</taxon>
        <taxon>Chordata</taxon>
        <taxon>Craniata</taxon>
        <taxon>Vertebrata</taxon>
        <taxon>Euteleostomi</taxon>
        <taxon>Actinopterygii</taxon>
        <taxon>Neopterygii</taxon>
        <taxon>Teleostei</taxon>
        <taxon>Protacanthopterygii</taxon>
        <taxon>Esociformes</taxon>
        <taxon>Esocidae</taxon>
        <taxon>Esox</taxon>
    </lineage>
</organism>
<sequence>MACYYIVISSTHLSNGHFRNIKGVFRGPLSKNGNKNLDYAEKERTTTRAKALEDLKANFYCQLCDKQYHKHQEFDNHINSYDHAHTQRLKELKQREFARNVSSKTRKDERKQERALRRLHELAEQRREVHAPGSGPKFKSTTVAVEGSFRESCTGGPPEETHNGTSSTGMASSSKGQQTLLWPYTGKAKKQAYNRHKIAFSFSFPKKASVKLESSAAVFCENIEEGSRERARRQKLRMPLVELNIPVSTTADDKALGRGAVLSPDISRSSEGSQTPSDRLAAVSGPDLTTTLLPDSDLCAMLVYSENRVGPDVSTVSQSPAFPCQTPLVPMATVADRQFPAETQRNSLTETEPSTSKHAGVRDEDGSVPGKGGGGVGSTAPQVNFAPDGPHPSTTSFSQPSQSPLTAVIDEGEVQEEKKVEENDIPVLVKTLSCPFIKPSQPFFSVLSRDGNTILQWPSEMMTYTRTEPCLSHSCNPLHFDFRAPQPTQSNVKVQVSVGDSQSRTELGLFVAPRVSSEEPTDMNRHKGEVRSAPDHQSPVRHDHQAAERKACLACELHTSDTDTESCGSRPRRHGRGHSTDRSSRRLKGHRRKRAGGGEKWKSRDRRHYRSHKKKRRRRRRRGEREEERCRERETDDGAEKCNTFQRWSECREGHDSQFRGPTSQRLLEKSKQSAPNQTEGSGRASPFTAREKEAEREMIVDWEERSSRQETAGSVNGSAGSPSLSDEGAMDAEKVFGRSSGRDPVDSSTEQRNAAGHSTAGHGSATDLYPESPAGPVGPNPSVMMTHLSPQRPGTIEQDLGSAPLSPAGCGEGSCSSRALKRKRTACLGEGGVDGEQDRDQDASCSKRLSLSAEPCGLDVLVDRDASRQSGCVSCASETRQTKRQRGSGCPPHGSGPPGQTGPPGQSGPPGQTGLVSNTDLQPFGDGRCQLNAQSGKCAGTAAQCLVLNGCTAPSWPASEGSNPMGSSPLPQNTAPSLKVHQSLSPSQPVPVRESHAPEVICVTNENRNPTICLQNSPTVSLSGLVRHLKTCDNLSDPVIGRMEALVDLPSRREVSPSPQMFQMQKACPDKPCQPSPLMHHHQGCPSPQPAQLQRGHPGVSGQEDRGIRESVRPGPTNTSGSSCSPYHRPASPYRNHKPACFQHPSEAMEKHHCLVQIQTHRHILHQHQQVFPGKMKQVLPGSPVPMSATCPPMLHPVHLSPPPLSPMPTGSITIRHTILQHHHHHHAYHHAAFLSPQPTLFPQVLPVPVSRLPMGAEMCSPGPPPFVTSPPQLSVVAPPSSHHHPVAVTFHAMPRPAMFPASMLQPQPHPAVIPLRPMF</sequence>
<feature type="compositionally biased region" description="Basic and acidic residues" evidence="4">
    <location>
        <begin position="732"/>
        <end position="746"/>
    </location>
</feature>
<evidence type="ECO:0000256" key="1">
    <source>
        <dbReference type="ARBA" id="ARBA00022723"/>
    </source>
</evidence>
<dbReference type="FunCoup" id="A0A3P8YA66">
    <property type="interactions" value="236"/>
</dbReference>
<dbReference type="PANTHER" id="PTHR17614">
    <property type="entry name" value="ZINC FINGER-CONTAINING"/>
    <property type="match status" value="1"/>
</dbReference>
<evidence type="ECO:0000313" key="6">
    <source>
        <dbReference type="Ensembl" id="ENSELUP00000013558.2"/>
    </source>
</evidence>
<feature type="domain" description="C2H2-type" evidence="5">
    <location>
        <begin position="61"/>
        <end position="83"/>
    </location>
</feature>
<evidence type="ECO:0000256" key="4">
    <source>
        <dbReference type="SAM" id="MobiDB-lite"/>
    </source>
</evidence>
<keyword evidence="3" id="KW-0862">Zinc</keyword>
<dbReference type="OMA" id="THEHWFH"/>
<dbReference type="InterPro" id="IPR052445">
    <property type="entry name" value="ZnF-G_patch_domain"/>
</dbReference>
<feature type="compositionally biased region" description="Basic and acidic residues" evidence="4">
    <location>
        <begin position="690"/>
        <end position="709"/>
    </location>
</feature>
<feature type="compositionally biased region" description="Basic and acidic residues" evidence="4">
    <location>
        <begin position="522"/>
        <end position="545"/>
    </location>
</feature>
<feature type="compositionally biased region" description="Polar residues" evidence="4">
    <location>
        <begin position="266"/>
        <end position="277"/>
    </location>
</feature>
<feature type="region of interest" description="Disordered" evidence="4">
    <location>
        <begin position="1065"/>
        <end position="1131"/>
    </location>
</feature>
<feature type="compositionally biased region" description="Polar residues" evidence="4">
    <location>
        <begin position="1117"/>
        <end position="1126"/>
    </location>
</feature>
<feature type="region of interest" description="Disordered" evidence="4">
    <location>
        <begin position="342"/>
        <end position="404"/>
    </location>
</feature>
<feature type="compositionally biased region" description="Basic and acidic residues" evidence="4">
    <location>
        <begin position="623"/>
        <end position="636"/>
    </location>
</feature>
<feature type="region of interest" description="Disordered" evidence="4">
    <location>
        <begin position="513"/>
        <end position="545"/>
    </location>
</feature>
<dbReference type="GO" id="GO:0008270">
    <property type="term" value="F:zinc ion binding"/>
    <property type="evidence" value="ECO:0007669"/>
    <property type="project" value="UniProtKB-KW"/>
</dbReference>
<dbReference type="GeneTree" id="ENSGT00940000160909"/>
<protein>
    <recommendedName>
        <fullName evidence="5">C2H2-type domain-containing protein</fullName>
    </recommendedName>
</protein>
<proteinExistence type="predicted"/>
<feature type="region of interest" description="Disordered" evidence="4">
    <location>
        <begin position="146"/>
        <end position="175"/>
    </location>
</feature>
<reference evidence="6" key="2">
    <citation type="submission" date="2020-02" db="EMBL/GenBank/DDBJ databases">
        <title>Esox lucius (northern pike) genome, fEsoLuc1, primary haplotype.</title>
        <authorList>
            <person name="Myers G."/>
            <person name="Karagic N."/>
            <person name="Meyer A."/>
            <person name="Pippel M."/>
            <person name="Reichard M."/>
            <person name="Winkler S."/>
            <person name="Tracey A."/>
            <person name="Sims Y."/>
            <person name="Howe K."/>
            <person name="Rhie A."/>
            <person name="Formenti G."/>
            <person name="Durbin R."/>
            <person name="Fedrigo O."/>
            <person name="Jarvis E.D."/>
        </authorList>
    </citation>
    <scope>NUCLEOTIDE SEQUENCE [LARGE SCALE GENOMIC DNA]</scope>
</reference>
<feature type="region of interest" description="Disordered" evidence="4">
    <location>
        <begin position="884"/>
        <end position="922"/>
    </location>
</feature>